<protein>
    <submittedName>
        <fullName evidence="1">Protein Msn5p</fullName>
    </submittedName>
</protein>
<proteinExistence type="predicted"/>
<comment type="caution">
    <text evidence="1">The sequence shown here is derived from an EMBL/GenBank/DDBJ whole genome shotgun (WGS) entry which is preliminary data.</text>
</comment>
<name>A0ACA9YGJ9_9ASCO</name>
<reference evidence="1" key="1">
    <citation type="submission" date="2022-06" db="EMBL/GenBank/DDBJ databases">
        <authorList>
            <person name="Legras J.-L."/>
            <person name="Devillers H."/>
            <person name="Grondin C."/>
        </authorList>
    </citation>
    <scope>NUCLEOTIDE SEQUENCE</scope>
    <source>
        <strain evidence="1">CLIB 1444</strain>
    </source>
</reference>
<evidence type="ECO:0000313" key="2">
    <source>
        <dbReference type="Proteomes" id="UP001152531"/>
    </source>
</evidence>
<gene>
    <name evidence="1" type="ORF">CLIB1444_20S01134</name>
</gene>
<sequence>MDSNGLNQIINALKTVYDNKSNNNQRREAQNFLETVKSNDESPYWGYQLSLYDNNKDNYIVRHFGLSLLQNSINKKFHTFDSSKTLTIRNWIIELANKIDENDPHYIKEKLSFLWVSIAKKVWGCYLVKILTSAKNSQSSTTNNNSNNGENKVTEQDMLDGWVSMDQDLWNLWNNNLTTRELCLIIIRTLFEDIYILDDPVAMKRTAILNQLCVLVITPNDILNKIYDTNENVIICKYISEGWFKHWSTFLIEILSSNNYESKNCQVFVPKILSTFKTCLHWIQPEILKNENILQNLISILSIPDIKLKTLAIDCLHILFTRNYSDSDDFEFFIGSIFTNDGINKLKEFYESLVIDINDFDEQLYSLLKKTVELIVSLSEYLNISLPFKNKIDWDKSDINNYLKLVLSTTNHPSLIISGLSLQMWVTILRFDELSSKLNIDNILMDLLEITANRTINYSLITDEEDISKQYLEIDFDSSSDSTSFLTNYKKFNEDIVRIAVCKKPEDGLMWLENRLQNFFSSEIGRNCISKYSLDEKSPEFNFGNSQFNIIENCIRGISRWRIWYNGEDFDSINNRLNSLVENLGERLLAMNLACPLLIRKQVQTMVQFAPLLKDVSPLMFQVLEKILITATFEYPENINDEEKELIRDLRTSCGTELNRLAYIMPESLKKIFNDLENVISNILSSKKVSDHEVVAFKSFLLVIASRSSIDNKDELFAKIVDPELLAWSSPETEKGLTELHWFMERIGIVEIAKYFQKRGITAETDLLQAQMDDEGKNLKNKLKDHWSSIFPIRATRIFIQYSIEKLSHDSPEYLNLLKLWKLRVQPIIPHVLQLLTQIQNYHNPNNWKDLPIEVQSFVKYSTLERFWQQGVSIQSKETFIEENVKAALTLRDFADSVGHLIRYTREYAFLTVGSLSQLEDTLYEVPNIGSMIWNAVTGEMIGITLHSWKHMINSCLRSVVRNCPVKYVNSFMTELLPKSFIDLDRVLVNKWEKIDNNGLQLQGNEDDETLSEEMMEEHMLRQLTATVVRYLMDILSQFNSKTTNETQIACKKLIIANKEILAPFLNLCCHIISFKDTKCSFNTILVLRNILNDILLMDEEVDKFLCDNLVPSLLRVLCDDYFVETHSEAAICLTTLYCTLRSKNDYPARILMTNLSNINSSHISNFENLLVNSKSLKHQRSALLELIKISKNKDDENDLDEMKERKKQLEAAALARTKKSSTNDLMNDPFTENGPLNNLFGED</sequence>
<dbReference type="Proteomes" id="UP001152531">
    <property type="component" value="Unassembled WGS sequence"/>
</dbReference>
<dbReference type="EMBL" id="CALSDN010000020">
    <property type="protein sequence ID" value="CAH6723805.1"/>
    <property type="molecule type" value="Genomic_DNA"/>
</dbReference>
<organism evidence="1 2">
    <name type="scientific">[Candida] jaroonii</name>
    <dbReference type="NCBI Taxonomy" id="467808"/>
    <lineage>
        <taxon>Eukaryota</taxon>
        <taxon>Fungi</taxon>
        <taxon>Dikarya</taxon>
        <taxon>Ascomycota</taxon>
        <taxon>Saccharomycotina</taxon>
        <taxon>Pichiomycetes</taxon>
        <taxon>Debaryomycetaceae</taxon>
        <taxon>Yamadazyma</taxon>
    </lineage>
</organism>
<evidence type="ECO:0000313" key="1">
    <source>
        <dbReference type="EMBL" id="CAH6723805.1"/>
    </source>
</evidence>
<keyword evidence="2" id="KW-1185">Reference proteome</keyword>
<accession>A0ACA9YGJ9</accession>